<dbReference type="AlphaFoldDB" id="A0A6G1FXV1"/>
<organism evidence="2">
    <name type="scientific">Eremomyces bilateralis CBS 781.70</name>
    <dbReference type="NCBI Taxonomy" id="1392243"/>
    <lineage>
        <taxon>Eukaryota</taxon>
        <taxon>Fungi</taxon>
        <taxon>Dikarya</taxon>
        <taxon>Ascomycota</taxon>
        <taxon>Pezizomycotina</taxon>
        <taxon>Dothideomycetes</taxon>
        <taxon>Dothideomycetes incertae sedis</taxon>
        <taxon>Eremomycetales</taxon>
        <taxon>Eremomycetaceae</taxon>
        <taxon>Eremomyces</taxon>
    </lineage>
</organism>
<keyword evidence="1" id="KW-0472">Membrane</keyword>
<keyword evidence="3" id="KW-1185">Reference proteome</keyword>
<sequence length="68" mass="7577">MGCQRSIALLELLIFTFSMMTYIVPSAPRSHNRLTNSKIKGTLASHPFPCSQVIVCVNNVQNSEILRV</sequence>
<dbReference type="Proteomes" id="UP000504638">
    <property type="component" value="Unplaced"/>
</dbReference>
<reference evidence="4" key="3">
    <citation type="submission" date="2025-04" db="UniProtKB">
        <authorList>
            <consortium name="RefSeq"/>
        </authorList>
    </citation>
    <scope>IDENTIFICATION</scope>
    <source>
        <strain evidence="4">CBS 781.70</strain>
    </source>
</reference>
<gene>
    <name evidence="2 4" type="ORF">P152DRAFT_92959</name>
</gene>
<reference evidence="2 4" key="1">
    <citation type="submission" date="2020-01" db="EMBL/GenBank/DDBJ databases">
        <authorList>
            <consortium name="DOE Joint Genome Institute"/>
            <person name="Haridas S."/>
            <person name="Albert R."/>
            <person name="Binder M."/>
            <person name="Bloem J."/>
            <person name="Labutti K."/>
            <person name="Salamov A."/>
            <person name="Andreopoulos B."/>
            <person name="Baker S.E."/>
            <person name="Barry K."/>
            <person name="Bills G."/>
            <person name="Bluhm B.H."/>
            <person name="Cannon C."/>
            <person name="Castanera R."/>
            <person name="Culley D.E."/>
            <person name="Daum C."/>
            <person name="Ezra D."/>
            <person name="Gonzalez J.B."/>
            <person name="Henrissat B."/>
            <person name="Kuo A."/>
            <person name="Liang C."/>
            <person name="Lipzen A."/>
            <person name="Lutzoni F."/>
            <person name="Magnuson J."/>
            <person name="Mondo S."/>
            <person name="Nolan M."/>
            <person name="Ohm R."/>
            <person name="Pangilinan J."/>
            <person name="Park H.-J."/>
            <person name="Ramirez L."/>
            <person name="Alfaro M."/>
            <person name="Sun H."/>
            <person name="Tritt A."/>
            <person name="Yoshinaga Y."/>
            <person name="Zwiers L.-H."/>
            <person name="Turgeon B.G."/>
            <person name="Goodwin S.B."/>
            <person name="Spatafora J.W."/>
            <person name="Crous P.W."/>
            <person name="Grigoriev I.V."/>
        </authorList>
    </citation>
    <scope>NUCLEOTIDE SEQUENCE</scope>
    <source>
        <strain evidence="2 4">CBS 781.70</strain>
    </source>
</reference>
<feature type="transmembrane region" description="Helical" evidence="1">
    <location>
        <begin position="6"/>
        <end position="24"/>
    </location>
</feature>
<evidence type="ECO:0000313" key="2">
    <source>
        <dbReference type="EMBL" id="KAF1810667.1"/>
    </source>
</evidence>
<keyword evidence="1" id="KW-1133">Transmembrane helix</keyword>
<proteinExistence type="predicted"/>
<accession>A0A6G1FXV1</accession>
<dbReference type="EMBL" id="ML975165">
    <property type="protein sequence ID" value="KAF1810667.1"/>
    <property type="molecule type" value="Genomic_DNA"/>
</dbReference>
<evidence type="ECO:0000256" key="1">
    <source>
        <dbReference type="SAM" id="Phobius"/>
    </source>
</evidence>
<keyword evidence="1" id="KW-0812">Transmembrane</keyword>
<name>A0A6G1FXV1_9PEZI</name>
<dbReference type="RefSeq" id="XP_033532298.1">
    <property type="nucleotide sequence ID" value="XM_033683347.1"/>
</dbReference>
<evidence type="ECO:0000313" key="4">
    <source>
        <dbReference type="RefSeq" id="XP_033532298.1"/>
    </source>
</evidence>
<reference evidence="4" key="2">
    <citation type="submission" date="2020-04" db="EMBL/GenBank/DDBJ databases">
        <authorList>
            <consortium name="NCBI Genome Project"/>
        </authorList>
    </citation>
    <scope>NUCLEOTIDE SEQUENCE</scope>
    <source>
        <strain evidence="4">CBS 781.70</strain>
    </source>
</reference>
<evidence type="ECO:0000313" key="3">
    <source>
        <dbReference type="Proteomes" id="UP000504638"/>
    </source>
</evidence>
<protein>
    <submittedName>
        <fullName evidence="2 4">Uncharacterized protein</fullName>
    </submittedName>
</protein>
<dbReference type="GeneID" id="54423917"/>